<dbReference type="Proteomes" id="UP000308671">
    <property type="component" value="Unassembled WGS sequence"/>
</dbReference>
<reference evidence="1 2" key="1">
    <citation type="submission" date="2017-12" db="EMBL/GenBank/DDBJ databases">
        <title>Comparative genomics of Botrytis spp.</title>
        <authorList>
            <person name="Valero-Jimenez C.A."/>
            <person name="Tapia P."/>
            <person name="Veloso J."/>
            <person name="Silva-Moreno E."/>
            <person name="Staats M."/>
            <person name="Valdes J.H."/>
            <person name="Van Kan J.A.L."/>
        </authorList>
    </citation>
    <scope>NUCLEOTIDE SEQUENCE [LARGE SCALE GENOMIC DNA]</scope>
    <source>
        <strain evidence="1 2">MUCL435</strain>
    </source>
</reference>
<name>A0A4S8R9Z4_9HELO</name>
<dbReference type="AlphaFoldDB" id="A0A4S8R9Z4"/>
<protein>
    <submittedName>
        <fullName evidence="1">Uncharacterized protein</fullName>
    </submittedName>
</protein>
<keyword evidence="2" id="KW-1185">Reference proteome</keyword>
<sequence>MPSYDSSSNQTPQPLIQHMTRGQCEAEETRILTLIEKLQGAITKDPRSAFIVDQNANKKRSRNLKLNSKRSRTESQGWMHGSVLSLKRMWDKVLGAETDNRSRHRAHELLILQLVVKLVSSTLSKCFSDNMVEESSTPIVSIFGYPG</sequence>
<accession>A0A4S8R9Z4</accession>
<gene>
    <name evidence="1" type="ORF">BGAL_0018g00140</name>
</gene>
<comment type="caution">
    <text evidence="1">The sequence shown here is derived from an EMBL/GenBank/DDBJ whole genome shotgun (WGS) entry which is preliminary data.</text>
</comment>
<organism evidence="1 2">
    <name type="scientific">Botrytis galanthina</name>
    <dbReference type="NCBI Taxonomy" id="278940"/>
    <lineage>
        <taxon>Eukaryota</taxon>
        <taxon>Fungi</taxon>
        <taxon>Dikarya</taxon>
        <taxon>Ascomycota</taxon>
        <taxon>Pezizomycotina</taxon>
        <taxon>Leotiomycetes</taxon>
        <taxon>Helotiales</taxon>
        <taxon>Sclerotiniaceae</taxon>
        <taxon>Botrytis</taxon>
    </lineage>
</organism>
<evidence type="ECO:0000313" key="1">
    <source>
        <dbReference type="EMBL" id="THV54858.1"/>
    </source>
</evidence>
<proteinExistence type="predicted"/>
<dbReference type="EMBL" id="PQXL01000018">
    <property type="protein sequence ID" value="THV54858.1"/>
    <property type="molecule type" value="Genomic_DNA"/>
</dbReference>
<evidence type="ECO:0000313" key="2">
    <source>
        <dbReference type="Proteomes" id="UP000308671"/>
    </source>
</evidence>